<evidence type="ECO:0008006" key="4">
    <source>
        <dbReference type="Google" id="ProtNLM"/>
    </source>
</evidence>
<sequence length="149" mass="14751">MTTKHTLLASLAAIACSAALAQAPVGVGKTPAEVAPSASGGAAAAMAQDKVDNRKAHSAAAVANPAAGMGKTAAAPEIDATAAGGKAAANAEKKTNARLMDANGDGMVSRAEWDRYHADAWSSMQSSAKNGLVSTAEIDAANRRAVAVH</sequence>
<evidence type="ECO:0000313" key="3">
    <source>
        <dbReference type="Proteomes" id="UP000575083"/>
    </source>
</evidence>
<feature type="signal peptide" evidence="1">
    <location>
        <begin position="1"/>
        <end position="21"/>
    </location>
</feature>
<keyword evidence="1" id="KW-0732">Signal</keyword>
<protein>
    <recommendedName>
        <fullName evidence="4">EF hand</fullName>
    </recommendedName>
</protein>
<dbReference type="RefSeq" id="WP_184855112.1">
    <property type="nucleotide sequence ID" value="NZ_JACHLK010000001.1"/>
</dbReference>
<feature type="chain" id="PRO_5031257738" description="EF hand" evidence="1">
    <location>
        <begin position="22"/>
        <end position="149"/>
    </location>
</feature>
<evidence type="ECO:0000256" key="1">
    <source>
        <dbReference type="SAM" id="SignalP"/>
    </source>
</evidence>
<dbReference type="AlphaFoldDB" id="A0A7X0U706"/>
<dbReference type="InterPro" id="IPR018247">
    <property type="entry name" value="EF_Hand_1_Ca_BS"/>
</dbReference>
<proteinExistence type="predicted"/>
<accession>A0A7X0U706</accession>
<comment type="caution">
    <text evidence="2">The sequence shown here is derived from an EMBL/GenBank/DDBJ whole genome shotgun (WGS) entry which is preliminary data.</text>
</comment>
<keyword evidence="3" id="KW-1185">Reference proteome</keyword>
<reference evidence="2 3" key="1">
    <citation type="submission" date="2020-08" db="EMBL/GenBank/DDBJ databases">
        <title>Functional genomics of gut bacteria from endangered species of beetles.</title>
        <authorList>
            <person name="Carlos-Shanley C."/>
        </authorList>
    </citation>
    <scope>NUCLEOTIDE SEQUENCE [LARGE SCALE GENOMIC DNA]</scope>
    <source>
        <strain evidence="2 3">S00198</strain>
    </source>
</reference>
<dbReference type="PROSITE" id="PS00018">
    <property type="entry name" value="EF_HAND_1"/>
    <property type="match status" value="1"/>
</dbReference>
<name>A0A7X0U706_9BURK</name>
<gene>
    <name evidence="2" type="ORF">HNP48_000336</name>
</gene>
<organism evidence="2 3">
    <name type="scientific">Acidovorax soli</name>
    <dbReference type="NCBI Taxonomy" id="592050"/>
    <lineage>
        <taxon>Bacteria</taxon>
        <taxon>Pseudomonadati</taxon>
        <taxon>Pseudomonadota</taxon>
        <taxon>Betaproteobacteria</taxon>
        <taxon>Burkholderiales</taxon>
        <taxon>Comamonadaceae</taxon>
        <taxon>Acidovorax</taxon>
    </lineage>
</organism>
<dbReference type="Proteomes" id="UP000575083">
    <property type="component" value="Unassembled WGS sequence"/>
</dbReference>
<evidence type="ECO:0000313" key="2">
    <source>
        <dbReference type="EMBL" id="MBB6557672.1"/>
    </source>
</evidence>
<dbReference type="EMBL" id="JACHLK010000001">
    <property type="protein sequence ID" value="MBB6557672.1"/>
    <property type="molecule type" value="Genomic_DNA"/>
</dbReference>
<dbReference type="PROSITE" id="PS51257">
    <property type="entry name" value="PROKAR_LIPOPROTEIN"/>
    <property type="match status" value="1"/>
</dbReference>